<sequence length="334" mass="36880">MTSRDQINPSELPTDSLDNAFEDSSALDLNSDSLFNSAAGPSGIRSGNNDPINDTVLYEDQDLEGEKFISPSESLTKDNLNSDNPFTDDNYSRESSGQRFISFEHLSNSLPLQESANDVETSLSESLISKYETFLSASLQETPFNETEAYQLKEMPQISYSSTAYEDSCCVDFGPSTSSGSGDNVSEREKSDIKMAGVLEEIDILNSKNLKTEYAGNDEDSRSFEQSKFETPEDCNLSDHSLNSENKSLHKQLDTEQNTTFAGAILPQNIITRNDASGGGSCLLNASNTVDENDSNLKMSSEFASNETNSDNLMKKEIYIHLKEEEKRELLVLT</sequence>
<keyword evidence="3" id="KW-1185">Reference proteome</keyword>
<feature type="region of interest" description="Disordered" evidence="1">
    <location>
        <begin position="214"/>
        <end position="242"/>
    </location>
</feature>
<comment type="caution">
    <text evidence="2">The sequence shown here is derived from an EMBL/GenBank/DDBJ whole genome shotgun (WGS) entry which is preliminary data.</text>
</comment>
<feature type="region of interest" description="Disordered" evidence="1">
    <location>
        <begin position="73"/>
        <end position="94"/>
    </location>
</feature>
<feature type="compositionally biased region" description="Low complexity" evidence="1">
    <location>
        <begin position="23"/>
        <end position="38"/>
    </location>
</feature>
<dbReference type="AlphaFoldDB" id="A0A4Y2MCM8"/>
<evidence type="ECO:0000313" key="3">
    <source>
        <dbReference type="Proteomes" id="UP000499080"/>
    </source>
</evidence>
<accession>A0A4Y2MCM8</accession>
<reference evidence="2 3" key="1">
    <citation type="journal article" date="2019" name="Sci. Rep.">
        <title>Orb-weaving spider Araneus ventricosus genome elucidates the spidroin gene catalogue.</title>
        <authorList>
            <person name="Kono N."/>
            <person name="Nakamura H."/>
            <person name="Ohtoshi R."/>
            <person name="Moran D.A.P."/>
            <person name="Shinohara A."/>
            <person name="Yoshida Y."/>
            <person name="Fujiwara M."/>
            <person name="Mori M."/>
            <person name="Tomita M."/>
            <person name="Arakawa K."/>
        </authorList>
    </citation>
    <scope>NUCLEOTIDE SEQUENCE [LARGE SCALE GENOMIC DNA]</scope>
</reference>
<feature type="compositionally biased region" description="Polar residues" evidence="1">
    <location>
        <begin position="1"/>
        <end position="17"/>
    </location>
</feature>
<feature type="region of interest" description="Disordered" evidence="1">
    <location>
        <begin position="1"/>
        <end position="55"/>
    </location>
</feature>
<feature type="compositionally biased region" description="Basic and acidic residues" evidence="1">
    <location>
        <begin position="219"/>
        <end position="231"/>
    </location>
</feature>
<dbReference type="EMBL" id="BGPR01006995">
    <property type="protein sequence ID" value="GBN23437.1"/>
    <property type="molecule type" value="Genomic_DNA"/>
</dbReference>
<name>A0A4Y2MCM8_ARAVE</name>
<evidence type="ECO:0000256" key="1">
    <source>
        <dbReference type="SAM" id="MobiDB-lite"/>
    </source>
</evidence>
<dbReference type="Proteomes" id="UP000499080">
    <property type="component" value="Unassembled WGS sequence"/>
</dbReference>
<organism evidence="2 3">
    <name type="scientific">Araneus ventricosus</name>
    <name type="common">Orbweaver spider</name>
    <name type="synonym">Epeira ventricosa</name>
    <dbReference type="NCBI Taxonomy" id="182803"/>
    <lineage>
        <taxon>Eukaryota</taxon>
        <taxon>Metazoa</taxon>
        <taxon>Ecdysozoa</taxon>
        <taxon>Arthropoda</taxon>
        <taxon>Chelicerata</taxon>
        <taxon>Arachnida</taxon>
        <taxon>Araneae</taxon>
        <taxon>Araneomorphae</taxon>
        <taxon>Entelegynae</taxon>
        <taxon>Araneoidea</taxon>
        <taxon>Araneidae</taxon>
        <taxon>Araneus</taxon>
    </lineage>
</organism>
<gene>
    <name evidence="2" type="ORF">AVEN_219088_1</name>
</gene>
<protein>
    <submittedName>
        <fullName evidence="2">Uncharacterized protein</fullName>
    </submittedName>
</protein>
<proteinExistence type="predicted"/>
<evidence type="ECO:0000313" key="2">
    <source>
        <dbReference type="EMBL" id="GBN23437.1"/>
    </source>
</evidence>